<dbReference type="SUPFAM" id="SSF55874">
    <property type="entry name" value="ATPase domain of HSP90 chaperone/DNA topoisomerase II/histidine kinase"/>
    <property type="match status" value="1"/>
</dbReference>
<keyword evidence="9" id="KW-1133">Transmembrane helix</keyword>
<feature type="transmembrane region" description="Helical" evidence="9">
    <location>
        <begin position="43"/>
        <end position="60"/>
    </location>
</feature>
<evidence type="ECO:0000313" key="12">
    <source>
        <dbReference type="Proteomes" id="UP000551501"/>
    </source>
</evidence>
<dbReference type="GO" id="GO:0005524">
    <property type="term" value="F:ATP binding"/>
    <property type="evidence" value="ECO:0007669"/>
    <property type="project" value="UniProtKB-KW"/>
</dbReference>
<keyword evidence="3" id="KW-0597">Phosphoprotein</keyword>
<dbReference type="PANTHER" id="PTHR24421:SF10">
    <property type="entry name" value="NITRATE_NITRITE SENSOR PROTEIN NARQ"/>
    <property type="match status" value="1"/>
</dbReference>
<comment type="catalytic activity">
    <reaction evidence="1">
        <text>ATP + protein L-histidine = ADP + protein N-phospho-L-histidine.</text>
        <dbReference type="EC" id="2.7.13.3"/>
    </reaction>
</comment>
<keyword evidence="7" id="KW-0067">ATP-binding</keyword>
<feature type="domain" description="Signal transduction histidine kinase subgroup 3 dimerisation and phosphoacceptor" evidence="10">
    <location>
        <begin position="186"/>
        <end position="244"/>
    </location>
</feature>
<dbReference type="Gene3D" id="3.30.565.10">
    <property type="entry name" value="Histidine kinase-like ATPase, C-terminal domain"/>
    <property type="match status" value="1"/>
</dbReference>
<dbReference type="GO" id="GO:0016020">
    <property type="term" value="C:membrane"/>
    <property type="evidence" value="ECO:0007669"/>
    <property type="project" value="InterPro"/>
</dbReference>
<dbReference type="Pfam" id="PF07730">
    <property type="entry name" value="HisKA_3"/>
    <property type="match status" value="1"/>
</dbReference>
<keyword evidence="9" id="KW-0812">Transmembrane</keyword>
<dbReference type="EC" id="2.7.13.3" evidence="2"/>
<dbReference type="AlphaFoldDB" id="A0A840F4F8"/>
<dbReference type="InterPro" id="IPR011712">
    <property type="entry name" value="Sig_transdc_His_kin_sub3_dim/P"/>
</dbReference>
<evidence type="ECO:0000256" key="4">
    <source>
        <dbReference type="ARBA" id="ARBA00022679"/>
    </source>
</evidence>
<dbReference type="InterPro" id="IPR050482">
    <property type="entry name" value="Sensor_HK_TwoCompSys"/>
</dbReference>
<dbReference type="GO" id="GO:0000155">
    <property type="term" value="F:phosphorelay sensor kinase activity"/>
    <property type="evidence" value="ECO:0007669"/>
    <property type="project" value="InterPro"/>
</dbReference>
<evidence type="ECO:0000256" key="7">
    <source>
        <dbReference type="ARBA" id="ARBA00022840"/>
    </source>
</evidence>
<evidence type="ECO:0000313" key="11">
    <source>
        <dbReference type="EMBL" id="MBB4137328.1"/>
    </source>
</evidence>
<dbReference type="Gene3D" id="1.20.5.1930">
    <property type="match status" value="1"/>
</dbReference>
<dbReference type="InterPro" id="IPR036890">
    <property type="entry name" value="HATPase_C_sf"/>
</dbReference>
<evidence type="ECO:0000256" key="8">
    <source>
        <dbReference type="ARBA" id="ARBA00023012"/>
    </source>
</evidence>
<keyword evidence="4" id="KW-0808">Transferase</keyword>
<evidence type="ECO:0000256" key="5">
    <source>
        <dbReference type="ARBA" id="ARBA00022741"/>
    </source>
</evidence>
<accession>A0A840F4F8</accession>
<feature type="transmembrane region" description="Helical" evidence="9">
    <location>
        <begin position="135"/>
        <end position="154"/>
    </location>
</feature>
<comment type="caution">
    <text evidence="11">The sequence shown here is derived from an EMBL/GenBank/DDBJ whole genome shotgun (WGS) entry which is preliminary data.</text>
</comment>
<feature type="transmembrane region" description="Helical" evidence="9">
    <location>
        <begin position="67"/>
        <end position="83"/>
    </location>
</feature>
<keyword evidence="12" id="KW-1185">Reference proteome</keyword>
<evidence type="ECO:0000256" key="2">
    <source>
        <dbReference type="ARBA" id="ARBA00012438"/>
    </source>
</evidence>
<reference evidence="11 12" key="1">
    <citation type="submission" date="2020-08" db="EMBL/GenBank/DDBJ databases">
        <title>Sequencing the genomes of 1000 actinobacteria strains.</title>
        <authorList>
            <person name="Klenk H.-P."/>
        </authorList>
    </citation>
    <scope>NUCLEOTIDE SEQUENCE [LARGE SCALE GENOMIC DNA]</scope>
    <source>
        <strain evidence="11 12">DSM 45298</strain>
    </source>
</reference>
<name>A0A840F4F8_9ACTN</name>
<evidence type="ECO:0000256" key="9">
    <source>
        <dbReference type="SAM" id="Phobius"/>
    </source>
</evidence>
<evidence type="ECO:0000256" key="1">
    <source>
        <dbReference type="ARBA" id="ARBA00000085"/>
    </source>
</evidence>
<evidence type="ECO:0000256" key="6">
    <source>
        <dbReference type="ARBA" id="ARBA00022777"/>
    </source>
</evidence>
<organism evidence="11 12">
    <name type="scientific">Gordonia humi</name>
    <dbReference type="NCBI Taxonomy" id="686429"/>
    <lineage>
        <taxon>Bacteria</taxon>
        <taxon>Bacillati</taxon>
        <taxon>Actinomycetota</taxon>
        <taxon>Actinomycetes</taxon>
        <taxon>Mycobacteriales</taxon>
        <taxon>Gordoniaceae</taxon>
        <taxon>Gordonia</taxon>
    </lineage>
</organism>
<keyword evidence="8" id="KW-0902">Two-component regulatory system</keyword>
<proteinExistence type="predicted"/>
<sequence>MKSVPPVSGLSRSAGLVAVGTFAVGLLLWVCGAFTFFSDHDAYPWYAKLVLLVAALVIQLSAQLRPAAAFAAMCVLLGLDAWWGPSLPLWIAMSDIVFLCAARGSPTVRRVVVATSGAVTLGLAVAGVVVGSVQVGILIGLVGIAFLLSPVTYAQSMIAARRAVEAEKAAAISQAEADRTAALADERRRLSRELHDTVAGHVSAIAILAEAARDAADPGPIVDSIRSNSLAGLAELRAMIDVLAADGDETTTVRWSSLDPLIAAADAVGSTVTVDGDPAGLPRRTEAVLTRIAGEALANATRHAPGNPVSVRVEVDVDHVRLTVSNRISATPRGAGRGSTNMAIRAASVGGRAEGGAVGRVWTVTATIPSRGDSRAGETP</sequence>
<protein>
    <recommendedName>
        <fullName evidence="2">histidine kinase</fullName>
        <ecNumber evidence="2">2.7.13.3</ecNumber>
    </recommendedName>
</protein>
<dbReference type="CDD" id="cd16917">
    <property type="entry name" value="HATPase_UhpB-NarQ-NarX-like"/>
    <property type="match status" value="1"/>
</dbReference>
<dbReference type="PANTHER" id="PTHR24421">
    <property type="entry name" value="NITRATE/NITRITE SENSOR PROTEIN NARX-RELATED"/>
    <property type="match status" value="1"/>
</dbReference>
<feature type="transmembrane region" description="Helical" evidence="9">
    <location>
        <begin position="12"/>
        <end position="37"/>
    </location>
</feature>
<dbReference type="Proteomes" id="UP000551501">
    <property type="component" value="Unassembled WGS sequence"/>
</dbReference>
<dbReference type="EMBL" id="JACIFP010000001">
    <property type="protein sequence ID" value="MBB4137328.1"/>
    <property type="molecule type" value="Genomic_DNA"/>
</dbReference>
<gene>
    <name evidence="11" type="ORF">BKA16_003880</name>
</gene>
<evidence type="ECO:0000259" key="10">
    <source>
        <dbReference type="Pfam" id="PF07730"/>
    </source>
</evidence>
<keyword evidence="9" id="KW-0472">Membrane</keyword>
<evidence type="ECO:0000256" key="3">
    <source>
        <dbReference type="ARBA" id="ARBA00022553"/>
    </source>
</evidence>
<dbReference type="RefSeq" id="WP_246371827.1">
    <property type="nucleotide sequence ID" value="NZ_BAABHL010000126.1"/>
</dbReference>
<feature type="transmembrane region" description="Helical" evidence="9">
    <location>
        <begin position="111"/>
        <end position="129"/>
    </location>
</feature>
<keyword evidence="5" id="KW-0547">Nucleotide-binding</keyword>
<dbReference type="GO" id="GO:0046983">
    <property type="term" value="F:protein dimerization activity"/>
    <property type="evidence" value="ECO:0007669"/>
    <property type="project" value="InterPro"/>
</dbReference>
<keyword evidence="6 11" id="KW-0418">Kinase</keyword>